<dbReference type="EMBL" id="UZAH01026341">
    <property type="protein sequence ID" value="VDO79153.1"/>
    <property type="molecule type" value="Genomic_DNA"/>
</dbReference>
<accession>A0A3P7ZM22</accession>
<gene>
    <name evidence="2" type="ORF">HPBE_LOCUS9087</name>
</gene>
<feature type="region of interest" description="Disordered" evidence="1">
    <location>
        <begin position="1"/>
        <end position="61"/>
    </location>
</feature>
<evidence type="ECO:0000313" key="4">
    <source>
        <dbReference type="WBParaSite" id="HPBE_0000908601-mRNA-1"/>
    </source>
</evidence>
<sequence>MQQQQQQQAAAAAAAAAQAQREREQRELQAQQQQQQAQFQQQQAQLARSQSASGLPPGLSGAAGHMLLNQAQLLQLQMLQQLDPARAAAFAAAIQPHLAQAAPGRLITAPAAEQWKEERCIETEWLPIRLSCGAAFLHFLEKVRHSEPKQFV</sequence>
<proteinExistence type="predicted"/>
<dbReference type="Proteomes" id="UP000050761">
    <property type="component" value="Unassembled WGS sequence"/>
</dbReference>
<reference evidence="2 3" key="1">
    <citation type="submission" date="2018-11" db="EMBL/GenBank/DDBJ databases">
        <authorList>
            <consortium name="Pathogen Informatics"/>
        </authorList>
    </citation>
    <scope>NUCLEOTIDE SEQUENCE [LARGE SCALE GENOMIC DNA]</scope>
</reference>
<evidence type="ECO:0000313" key="3">
    <source>
        <dbReference type="Proteomes" id="UP000050761"/>
    </source>
</evidence>
<accession>A0A183FNK4</accession>
<name>A0A183FNK4_HELPZ</name>
<dbReference type="WBParaSite" id="HPBE_0000908601-mRNA-1">
    <property type="protein sequence ID" value="HPBE_0000908601-mRNA-1"/>
    <property type="gene ID" value="HPBE_0000908601"/>
</dbReference>
<reference evidence="4" key="2">
    <citation type="submission" date="2019-09" db="UniProtKB">
        <authorList>
            <consortium name="WormBaseParasite"/>
        </authorList>
    </citation>
    <scope>IDENTIFICATION</scope>
</reference>
<dbReference type="AlphaFoldDB" id="A0A183FNK4"/>
<feature type="compositionally biased region" description="Low complexity" evidence="1">
    <location>
        <begin position="1"/>
        <end position="19"/>
    </location>
</feature>
<protein>
    <submittedName>
        <fullName evidence="4">AP2/ERF domain-containing protein</fullName>
    </submittedName>
</protein>
<organism evidence="3 4">
    <name type="scientific">Heligmosomoides polygyrus</name>
    <name type="common">Parasitic roundworm</name>
    <dbReference type="NCBI Taxonomy" id="6339"/>
    <lineage>
        <taxon>Eukaryota</taxon>
        <taxon>Metazoa</taxon>
        <taxon>Ecdysozoa</taxon>
        <taxon>Nematoda</taxon>
        <taxon>Chromadorea</taxon>
        <taxon>Rhabditida</taxon>
        <taxon>Rhabditina</taxon>
        <taxon>Rhabditomorpha</taxon>
        <taxon>Strongyloidea</taxon>
        <taxon>Heligmosomidae</taxon>
        <taxon>Heligmosomoides</taxon>
    </lineage>
</organism>
<keyword evidence="3" id="KW-1185">Reference proteome</keyword>
<evidence type="ECO:0000256" key="1">
    <source>
        <dbReference type="SAM" id="MobiDB-lite"/>
    </source>
</evidence>
<evidence type="ECO:0000313" key="2">
    <source>
        <dbReference type="EMBL" id="VDO79153.1"/>
    </source>
</evidence>
<feature type="compositionally biased region" description="Low complexity" evidence="1">
    <location>
        <begin position="28"/>
        <end position="53"/>
    </location>
</feature>